<keyword evidence="5" id="KW-1185">Reference proteome</keyword>
<evidence type="ECO:0000313" key="4">
    <source>
        <dbReference type="EMBL" id="MEC3860563.1"/>
    </source>
</evidence>
<evidence type="ECO:0000256" key="2">
    <source>
        <dbReference type="ARBA" id="ARBA00022729"/>
    </source>
</evidence>
<feature type="signal peptide" evidence="3">
    <location>
        <begin position="1"/>
        <end position="23"/>
    </location>
</feature>
<dbReference type="Pfam" id="PF03938">
    <property type="entry name" value="OmpH"/>
    <property type="match status" value="1"/>
</dbReference>
<keyword evidence="2 3" id="KW-0732">Signal</keyword>
<evidence type="ECO:0000256" key="3">
    <source>
        <dbReference type="SAM" id="SignalP"/>
    </source>
</evidence>
<dbReference type="PANTHER" id="PTHR35089">
    <property type="entry name" value="CHAPERONE PROTEIN SKP"/>
    <property type="match status" value="1"/>
</dbReference>
<dbReference type="Gene3D" id="3.30.910.20">
    <property type="entry name" value="Skp domain"/>
    <property type="match status" value="1"/>
</dbReference>
<dbReference type="InterPro" id="IPR024930">
    <property type="entry name" value="Skp_dom_sf"/>
</dbReference>
<dbReference type="SMART" id="SM00935">
    <property type="entry name" value="OmpH"/>
    <property type="match status" value="1"/>
</dbReference>
<dbReference type="InterPro" id="IPR005632">
    <property type="entry name" value="Chaperone_Skp"/>
</dbReference>
<proteinExistence type="inferred from homology"/>
<reference evidence="4 5" key="1">
    <citation type="submission" date="2024-01" db="EMBL/GenBank/DDBJ databases">
        <title>Mesobacterium rodlantinim sp. nov., isolated from shallow sea hydrothermal systems off Kueishantao Island.</title>
        <authorList>
            <person name="Su Z."/>
            <person name="Tang K."/>
        </authorList>
    </citation>
    <scope>NUCLEOTIDE SEQUENCE [LARGE SCALE GENOMIC DNA]</scope>
    <source>
        <strain evidence="4 5">TK19101</strain>
    </source>
</reference>
<dbReference type="Proteomes" id="UP001348149">
    <property type="component" value="Unassembled WGS sequence"/>
</dbReference>
<evidence type="ECO:0000313" key="5">
    <source>
        <dbReference type="Proteomes" id="UP001348149"/>
    </source>
</evidence>
<organism evidence="4 5">
    <name type="scientific">Mesobacterium hydrothermale</name>
    <dbReference type="NCBI Taxonomy" id="3111907"/>
    <lineage>
        <taxon>Bacteria</taxon>
        <taxon>Pseudomonadati</taxon>
        <taxon>Pseudomonadota</taxon>
        <taxon>Alphaproteobacteria</taxon>
        <taxon>Rhodobacterales</taxon>
        <taxon>Roseobacteraceae</taxon>
        <taxon>Mesobacterium</taxon>
    </lineage>
</organism>
<evidence type="ECO:0000256" key="1">
    <source>
        <dbReference type="ARBA" id="ARBA00009091"/>
    </source>
</evidence>
<dbReference type="RefSeq" id="WP_326296186.1">
    <property type="nucleotide sequence ID" value="NZ_JAYLLH010000004.1"/>
</dbReference>
<sequence>MTRLISAILTAACLSMGGGPLSAQDFQQGVLQSQVLMIDSDRFFSDSAFGKRVSAEVEAEGANIAAENRRIEAELTDEEKALTDKRPTLPATEFRALADAFDEKVQTLRREQDAKARALGQRGDEARRRFLLAARPVLGDLMRDAGALIILERRGVFLASDAIDITDEAIAKIDAALGDGSDLTPPEE</sequence>
<comment type="similarity">
    <text evidence="1">Belongs to the Skp family.</text>
</comment>
<protein>
    <submittedName>
        <fullName evidence="4">OmpH family outer membrane protein</fullName>
    </submittedName>
</protein>
<dbReference type="EMBL" id="JAYLLH010000004">
    <property type="protein sequence ID" value="MEC3860563.1"/>
    <property type="molecule type" value="Genomic_DNA"/>
</dbReference>
<accession>A0ABU6HDM2</accession>
<name>A0ABU6HDM2_9RHOB</name>
<dbReference type="SUPFAM" id="SSF111384">
    <property type="entry name" value="OmpH-like"/>
    <property type="match status" value="1"/>
</dbReference>
<dbReference type="PANTHER" id="PTHR35089:SF1">
    <property type="entry name" value="CHAPERONE PROTEIN SKP"/>
    <property type="match status" value="1"/>
</dbReference>
<gene>
    <name evidence="4" type="ORF">VK792_04650</name>
</gene>
<comment type="caution">
    <text evidence="4">The sequence shown here is derived from an EMBL/GenBank/DDBJ whole genome shotgun (WGS) entry which is preliminary data.</text>
</comment>
<feature type="chain" id="PRO_5045608695" evidence="3">
    <location>
        <begin position="24"/>
        <end position="188"/>
    </location>
</feature>